<dbReference type="EMBL" id="JACHIH010000032">
    <property type="protein sequence ID" value="MBB5049202.1"/>
    <property type="molecule type" value="Genomic_DNA"/>
</dbReference>
<gene>
    <name evidence="1" type="ORF">HNR60_003977</name>
</gene>
<dbReference type="Proteomes" id="UP000542353">
    <property type="component" value="Unassembled WGS sequence"/>
</dbReference>
<proteinExistence type="predicted"/>
<sequence>MADSDMLKAAKAEVERLKAELSKTPAYQKLMLAEQVVELYEKAEQVATYRGEHAAMFGRPEYASEPLKFKFLESKTKTAQIERAAVSFLTKVQRRATSGELLTAITEAGIEVGGKEPNKALSAYLSGFKSLNNSREHGGYGLVEWGDSPGPDQAGVFG</sequence>
<name>A0A7W8E0R7_9BRAD</name>
<keyword evidence="2" id="KW-1185">Reference proteome</keyword>
<protein>
    <submittedName>
        <fullName evidence="1">Uncharacterized protein</fullName>
    </submittedName>
</protein>
<dbReference type="RefSeq" id="WP_184261158.1">
    <property type="nucleotide sequence ID" value="NZ_JACHIH010000032.1"/>
</dbReference>
<dbReference type="AlphaFoldDB" id="A0A7W8E0R7"/>
<accession>A0A7W8E0R7</accession>
<comment type="caution">
    <text evidence="1">The sequence shown here is derived from an EMBL/GenBank/DDBJ whole genome shotgun (WGS) entry which is preliminary data.</text>
</comment>
<organism evidence="1 2">
    <name type="scientific">Rhodopseudomonas rhenobacensis</name>
    <dbReference type="NCBI Taxonomy" id="87461"/>
    <lineage>
        <taxon>Bacteria</taxon>
        <taxon>Pseudomonadati</taxon>
        <taxon>Pseudomonadota</taxon>
        <taxon>Alphaproteobacteria</taxon>
        <taxon>Hyphomicrobiales</taxon>
        <taxon>Nitrobacteraceae</taxon>
        <taxon>Rhodopseudomonas</taxon>
    </lineage>
</organism>
<reference evidence="1 2" key="1">
    <citation type="submission" date="2020-08" db="EMBL/GenBank/DDBJ databases">
        <title>Genomic Encyclopedia of Type Strains, Phase IV (KMG-IV): sequencing the most valuable type-strain genomes for metagenomic binning, comparative biology and taxonomic classification.</title>
        <authorList>
            <person name="Goeker M."/>
        </authorList>
    </citation>
    <scope>NUCLEOTIDE SEQUENCE [LARGE SCALE GENOMIC DNA]</scope>
    <source>
        <strain evidence="1 2">DSM 12706</strain>
    </source>
</reference>
<evidence type="ECO:0000313" key="1">
    <source>
        <dbReference type="EMBL" id="MBB5049202.1"/>
    </source>
</evidence>
<evidence type="ECO:0000313" key="2">
    <source>
        <dbReference type="Proteomes" id="UP000542353"/>
    </source>
</evidence>